<comment type="function">
    <text evidence="3">Required for maturation of urease via the functional incorporation of the urease nickel metallocenter.</text>
</comment>
<dbReference type="Proteomes" id="UP000036938">
    <property type="component" value="Unassembled WGS sequence"/>
</dbReference>
<keyword evidence="1 3" id="KW-0996">Nickel insertion</keyword>
<name>A0A0L1JT25_9RHOB</name>
<organism evidence="4 5">
    <name type="scientific">Pseudaestuariivita atlantica</name>
    <dbReference type="NCBI Taxonomy" id="1317121"/>
    <lineage>
        <taxon>Bacteria</taxon>
        <taxon>Pseudomonadati</taxon>
        <taxon>Pseudomonadota</taxon>
        <taxon>Alphaproteobacteria</taxon>
        <taxon>Rhodobacterales</taxon>
        <taxon>Paracoccaceae</taxon>
        <taxon>Pseudaestuariivita</taxon>
    </lineage>
</organism>
<dbReference type="AlphaFoldDB" id="A0A0L1JT25"/>
<dbReference type="Pfam" id="PF01730">
    <property type="entry name" value="UreF"/>
    <property type="match status" value="1"/>
</dbReference>
<evidence type="ECO:0000256" key="1">
    <source>
        <dbReference type="ARBA" id="ARBA00022988"/>
    </source>
</evidence>
<evidence type="ECO:0000313" key="5">
    <source>
        <dbReference type="Proteomes" id="UP000036938"/>
    </source>
</evidence>
<dbReference type="Gene3D" id="1.10.4190.10">
    <property type="entry name" value="Urease accessory protein UreF"/>
    <property type="match status" value="1"/>
</dbReference>
<sequence length="211" mass="22049">MPTTTDLLTLQQWLSPAYPLGSFAYSHGLETEIAEGRVTDAAALRNWLEGVLRHGAGRSDAILIRVAASGAAAEADAMARVLVPSAERLKETLDQGAAFQRTTAAIWGGEADALTFPVAFGAALARLCMPVSLGVALYLQAFASNLVSAAVRLVPLGQTEGQEVLAALSPLCDRIAGETEGAGLDDIGSAAFLADIASMRHEALDVRVFRT</sequence>
<reference evidence="4 5" key="1">
    <citation type="journal article" date="2015" name="Int. J. Syst. Evol. Microbiol.">
        <title>Aestuariivita atlantica sp. nov., isolated from deep sea sediment of the Atlantic Ocean.</title>
        <authorList>
            <person name="Li G."/>
            <person name="Lai Q."/>
            <person name="Du Y."/>
            <person name="Liu X."/>
            <person name="Sun F."/>
            <person name="Shao Z."/>
        </authorList>
    </citation>
    <scope>NUCLEOTIDE SEQUENCE [LARGE SCALE GENOMIC DNA]</scope>
    <source>
        <strain evidence="4 5">22II-S11-z3</strain>
    </source>
</reference>
<dbReference type="PIRSF" id="PIRSF009467">
    <property type="entry name" value="Ureas_acces_UreF"/>
    <property type="match status" value="1"/>
</dbReference>
<keyword evidence="5" id="KW-1185">Reference proteome</keyword>
<comment type="similarity">
    <text evidence="3">Belongs to the UreF family.</text>
</comment>
<comment type="subunit">
    <text evidence="3">UreD, UreF and UreG form a complex that acts as a GTP-hydrolysis-dependent molecular chaperone, activating the urease apoprotein by helping to assemble the nickel containing metallocenter of UreC. The UreE protein probably delivers the nickel.</text>
</comment>
<keyword evidence="2 3" id="KW-0143">Chaperone</keyword>
<protein>
    <recommendedName>
        <fullName evidence="3">Urease accessory protein UreF</fullName>
    </recommendedName>
</protein>
<gene>
    <name evidence="3" type="primary">ureF</name>
    <name evidence="4" type="ORF">ATO11_05965</name>
</gene>
<proteinExistence type="inferred from homology"/>
<dbReference type="RefSeq" id="WP_050529902.1">
    <property type="nucleotide sequence ID" value="NZ_AQQZ01000002.1"/>
</dbReference>
<dbReference type="EMBL" id="AQQZ01000002">
    <property type="protein sequence ID" value="KNG94911.1"/>
    <property type="molecule type" value="Genomic_DNA"/>
</dbReference>
<comment type="subcellular location">
    <subcellularLocation>
        <location evidence="3">Cytoplasm</location>
    </subcellularLocation>
</comment>
<dbReference type="GO" id="GO:0016151">
    <property type="term" value="F:nickel cation binding"/>
    <property type="evidence" value="ECO:0007669"/>
    <property type="project" value="UniProtKB-UniRule"/>
</dbReference>
<accession>A0A0L1JT25</accession>
<evidence type="ECO:0000313" key="4">
    <source>
        <dbReference type="EMBL" id="KNG94911.1"/>
    </source>
</evidence>
<dbReference type="PANTHER" id="PTHR33620">
    <property type="entry name" value="UREASE ACCESSORY PROTEIN F"/>
    <property type="match status" value="1"/>
</dbReference>
<dbReference type="PANTHER" id="PTHR33620:SF1">
    <property type="entry name" value="UREASE ACCESSORY PROTEIN F"/>
    <property type="match status" value="1"/>
</dbReference>
<dbReference type="InterPro" id="IPR038277">
    <property type="entry name" value="UreF_sf"/>
</dbReference>
<comment type="caution">
    <text evidence="4">The sequence shown here is derived from an EMBL/GenBank/DDBJ whole genome shotgun (WGS) entry which is preliminary data.</text>
</comment>
<dbReference type="PATRIC" id="fig|1317121.7.peg.1573"/>
<evidence type="ECO:0000256" key="2">
    <source>
        <dbReference type="ARBA" id="ARBA00023186"/>
    </source>
</evidence>
<evidence type="ECO:0000256" key="3">
    <source>
        <dbReference type="HAMAP-Rule" id="MF_01385"/>
    </source>
</evidence>
<dbReference type="InterPro" id="IPR002639">
    <property type="entry name" value="UreF"/>
</dbReference>
<dbReference type="STRING" id="1317121.ATO11_05965"/>
<dbReference type="HAMAP" id="MF_01385">
    <property type="entry name" value="UreF"/>
    <property type="match status" value="1"/>
</dbReference>
<keyword evidence="3" id="KW-0963">Cytoplasm</keyword>
<dbReference type="GO" id="GO:0005737">
    <property type="term" value="C:cytoplasm"/>
    <property type="evidence" value="ECO:0007669"/>
    <property type="project" value="UniProtKB-SubCell"/>
</dbReference>
<dbReference type="OrthoDB" id="9798772at2"/>